<evidence type="ECO:0000256" key="3">
    <source>
        <dbReference type="ARBA" id="ARBA00022649"/>
    </source>
</evidence>
<dbReference type="SUPFAM" id="SSF55729">
    <property type="entry name" value="Acyl-CoA N-acyltransferases (Nat)"/>
    <property type="match status" value="1"/>
</dbReference>
<dbReference type="InterPro" id="IPR016181">
    <property type="entry name" value="Acyl_CoA_acyltransferase"/>
</dbReference>
<evidence type="ECO:0000313" key="9">
    <source>
        <dbReference type="Proteomes" id="UP001589628"/>
    </source>
</evidence>
<keyword evidence="3" id="KW-1277">Toxin-antitoxin system</keyword>
<feature type="domain" description="N-acetyltransferase" evidence="7">
    <location>
        <begin position="68"/>
        <end position="145"/>
    </location>
</feature>
<name>A0ABV5ZIG7_9GAMM</name>
<gene>
    <name evidence="8" type="ORF">ACFFLH_15955</name>
</gene>
<keyword evidence="2" id="KW-0678">Repressor</keyword>
<evidence type="ECO:0000256" key="5">
    <source>
        <dbReference type="ARBA" id="ARBA00023315"/>
    </source>
</evidence>
<dbReference type="GO" id="GO:0016746">
    <property type="term" value="F:acyltransferase activity"/>
    <property type="evidence" value="ECO:0007669"/>
    <property type="project" value="UniProtKB-KW"/>
</dbReference>
<dbReference type="RefSeq" id="WP_035461212.1">
    <property type="nucleotide sequence ID" value="NZ_JAUESS010000013.1"/>
</dbReference>
<evidence type="ECO:0000256" key="2">
    <source>
        <dbReference type="ARBA" id="ARBA00022491"/>
    </source>
</evidence>
<proteinExistence type="inferred from homology"/>
<evidence type="ECO:0000259" key="7">
    <source>
        <dbReference type="Pfam" id="PF13508"/>
    </source>
</evidence>
<comment type="caution">
    <text evidence="8">The sequence shown here is derived from an EMBL/GenBank/DDBJ whole genome shotgun (WGS) entry which is preliminary data.</text>
</comment>
<dbReference type="Gene3D" id="3.40.630.30">
    <property type="match status" value="1"/>
</dbReference>
<dbReference type="PANTHER" id="PTHR36449:SF1">
    <property type="entry name" value="ACETYLTRANSFERASE"/>
    <property type="match status" value="1"/>
</dbReference>
<reference evidence="8 9" key="1">
    <citation type="submission" date="2024-09" db="EMBL/GenBank/DDBJ databases">
        <authorList>
            <person name="Sun Q."/>
            <person name="Mori K."/>
        </authorList>
    </citation>
    <scope>NUCLEOTIDE SEQUENCE [LARGE SCALE GENOMIC DNA]</scope>
    <source>
        <strain evidence="8 9">ATCC 51285</strain>
    </source>
</reference>
<evidence type="ECO:0000256" key="1">
    <source>
        <dbReference type="ARBA" id="ARBA00009342"/>
    </source>
</evidence>
<evidence type="ECO:0000256" key="6">
    <source>
        <dbReference type="ARBA" id="ARBA00049880"/>
    </source>
</evidence>
<keyword evidence="4 8" id="KW-0808">Transferase</keyword>
<comment type="similarity">
    <text evidence="1">Belongs to the acetyltransferase family. GNAT subfamily.</text>
</comment>
<dbReference type="InterPro" id="IPR000182">
    <property type="entry name" value="GNAT_dom"/>
</dbReference>
<evidence type="ECO:0000313" key="8">
    <source>
        <dbReference type="EMBL" id="MFB9887909.1"/>
    </source>
</evidence>
<dbReference type="Proteomes" id="UP001589628">
    <property type="component" value="Unassembled WGS sequence"/>
</dbReference>
<organism evidence="8 9">
    <name type="scientific">Balneatrix alpica</name>
    <dbReference type="NCBI Taxonomy" id="75684"/>
    <lineage>
        <taxon>Bacteria</taxon>
        <taxon>Pseudomonadati</taxon>
        <taxon>Pseudomonadota</taxon>
        <taxon>Gammaproteobacteria</taxon>
        <taxon>Oceanospirillales</taxon>
        <taxon>Balneatrichaceae</taxon>
        <taxon>Balneatrix</taxon>
    </lineage>
</organism>
<keyword evidence="9" id="KW-1185">Reference proteome</keyword>
<comment type="catalytic activity">
    <reaction evidence="6">
        <text>glycyl-tRNA(Gly) + acetyl-CoA = N-acetylglycyl-tRNA(Gly) + CoA + H(+)</text>
        <dbReference type="Rhea" id="RHEA:81867"/>
        <dbReference type="Rhea" id="RHEA-COMP:9683"/>
        <dbReference type="Rhea" id="RHEA-COMP:19766"/>
        <dbReference type="ChEBI" id="CHEBI:15378"/>
        <dbReference type="ChEBI" id="CHEBI:57287"/>
        <dbReference type="ChEBI" id="CHEBI:57288"/>
        <dbReference type="ChEBI" id="CHEBI:78522"/>
        <dbReference type="ChEBI" id="CHEBI:232036"/>
    </reaction>
</comment>
<dbReference type="EMBL" id="JBHLZN010000007">
    <property type="protein sequence ID" value="MFB9887909.1"/>
    <property type="molecule type" value="Genomic_DNA"/>
</dbReference>
<dbReference type="EC" id="2.3.1.-" evidence="8"/>
<sequence>MTLTAPHPLDSHHQLQDFDCGESTLNDWLKRRALSNQLSGASRTFVVSNPSTQVLGYYALAAGAVCHKLATNPTRRNMPDPIPVLILARLAVDKRMQGMQLGAALLQDAVKRALKVADDTGVRALLVHALDEPAKQFYLHYGFQPSPIQPMTLMLCLPSLPKRVAELP</sequence>
<dbReference type="PANTHER" id="PTHR36449">
    <property type="entry name" value="ACETYLTRANSFERASE-RELATED"/>
    <property type="match status" value="1"/>
</dbReference>
<keyword evidence="5 8" id="KW-0012">Acyltransferase</keyword>
<accession>A0ABV5ZIG7</accession>
<evidence type="ECO:0000256" key="4">
    <source>
        <dbReference type="ARBA" id="ARBA00022679"/>
    </source>
</evidence>
<protein>
    <submittedName>
        <fullName evidence="8">GNAT family N-acetyltransferase</fullName>
        <ecNumber evidence="8">2.3.1.-</ecNumber>
    </submittedName>
</protein>
<dbReference type="Pfam" id="PF13508">
    <property type="entry name" value="Acetyltransf_7"/>
    <property type="match status" value="1"/>
</dbReference>